<dbReference type="Proteomes" id="UP000827284">
    <property type="component" value="Unassembled WGS sequence"/>
</dbReference>
<accession>A0A9P3H2G9</accession>
<evidence type="ECO:0000259" key="2">
    <source>
        <dbReference type="PROSITE" id="PS50053"/>
    </source>
</evidence>
<comment type="caution">
    <text evidence="3">The sequence shown here is derived from an EMBL/GenBank/DDBJ whole genome shotgun (WGS) entry which is preliminary data.</text>
</comment>
<dbReference type="InterPro" id="IPR039540">
    <property type="entry name" value="UBL3-like_ubiquitin_dom"/>
</dbReference>
<sequence length="154" mass="16285">MADTIPSLDAVAPTSPASQQPAATTTTTTITTTATTGAAPSATLDADKVALTLLLVSGSRTTFSFPATETIESIKAKVFESWPRDWHEEKPSSPQSLKILYLGKFLADSSTLESNKIQPGATTIVHLTIKAPEQELHGHSKSDSAAKCKFCLVL</sequence>
<evidence type="ECO:0000313" key="3">
    <source>
        <dbReference type="EMBL" id="GJJ68817.1"/>
    </source>
</evidence>
<dbReference type="SMART" id="SM00213">
    <property type="entry name" value="UBQ"/>
    <property type="match status" value="1"/>
</dbReference>
<feature type="domain" description="Ubiquitin-like" evidence="2">
    <location>
        <begin position="49"/>
        <end position="132"/>
    </location>
</feature>
<evidence type="ECO:0000313" key="4">
    <source>
        <dbReference type="Proteomes" id="UP000827284"/>
    </source>
</evidence>
<name>A0A9P3H2G9_9FUNG</name>
<dbReference type="AlphaFoldDB" id="A0A9P3H2G9"/>
<dbReference type="InterPro" id="IPR040015">
    <property type="entry name" value="UBL3-like"/>
</dbReference>
<dbReference type="PROSITE" id="PS50053">
    <property type="entry name" value="UBIQUITIN_2"/>
    <property type="match status" value="1"/>
</dbReference>
<dbReference type="PANTHER" id="PTHR13169:SF0">
    <property type="entry name" value="UBIQUITIN-LIKE PROTEIN 3"/>
    <property type="match status" value="1"/>
</dbReference>
<dbReference type="SUPFAM" id="SSF54236">
    <property type="entry name" value="Ubiquitin-like"/>
    <property type="match status" value="1"/>
</dbReference>
<organism evidence="3 4">
    <name type="scientific">Entomortierella parvispora</name>
    <dbReference type="NCBI Taxonomy" id="205924"/>
    <lineage>
        <taxon>Eukaryota</taxon>
        <taxon>Fungi</taxon>
        <taxon>Fungi incertae sedis</taxon>
        <taxon>Mucoromycota</taxon>
        <taxon>Mortierellomycotina</taxon>
        <taxon>Mortierellomycetes</taxon>
        <taxon>Mortierellales</taxon>
        <taxon>Mortierellaceae</taxon>
        <taxon>Entomortierella</taxon>
    </lineage>
</organism>
<reference evidence="3" key="2">
    <citation type="journal article" date="2022" name="Microbiol. Resour. Announc.">
        <title>Whole-Genome Sequence of Entomortierella parvispora E1425, a Mucoromycotan Fungus Associated with Burkholderiaceae-Related Endosymbiotic Bacteria.</title>
        <authorList>
            <person name="Herlambang A."/>
            <person name="Guo Y."/>
            <person name="Takashima Y."/>
            <person name="Narisawa K."/>
            <person name="Ohta H."/>
            <person name="Nishizawa T."/>
        </authorList>
    </citation>
    <scope>NUCLEOTIDE SEQUENCE</scope>
    <source>
        <strain evidence="3">E1425</strain>
    </source>
</reference>
<protein>
    <recommendedName>
        <fullName evidence="2">Ubiquitin-like domain-containing protein</fullName>
    </recommendedName>
</protein>
<feature type="region of interest" description="Disordered" evidence="1">
    <location>
        <begin position="1"/>
        <end position="27"/>
    </location>
</feature>
<proteinExistence type="predicted"/>
<keyword evidence="4" id="KW-1185">Reference proteome</keyword>
<dbReference type="EMBL" id="BQFW01000002">
    <property type="protein sequence ID" value="GJJ68817.1"/>
    <property type="molecule type" value="Genomic_DNA"/>
</dbReference>
<dbReference type="InterPro" id="IPR000626">
    <property type="entry name" value="Ubiquitin-like_dom"/>
</dbReference>
<dbReference type="PANTHER" id="PTHR13169">
    <property type="entry name" value="UBIQUITIN-LIKE PROTEIN 3 HCG-1 PROTEIN"/>
    <property type="match status" value="1"/>
</dbReference>
<dbReference type="InterPro" id="IPR029071">
    <property type="entry name" value="Ubiquitin-like_domsf"/>
</dbReference>
<evidence type="ECO:0000256" key="1">
    <source>
        <dbReference type="SAM" id="MobiDB-lite"/>
    </source>
</evidence>
<feature type="compositionally biased region" description="Low complexity" evidence="1">
    <location>
        <begin position="12"/>
        <end position="27"/>
    </location>
</feature>
<reference evidence="3" key="1">
    <citation type="submission" date="2021-11" db="EMBL/GenBank/DDBJ databases">
        <authorList>
            <person name="Herlambang A."/>
            <person name="Guo Y."/>
            <person name="Takashima Y."/>
            <person name="Nishizawa T."/>
        </authorList>
    </citation>
    <scope>NUCLEOTIDE SEQUENCE</scope>
    <source>
        <strain evidence="3">E1425</strain>
    </source>
</reference>
<dbReference type="OrthoDB" id="1043111at2759"/>
<gene>
    <name evidence="3" type="ORF">EMPS_01163</name>
</gene>
<dbReference type="Pfam" id="PF13881">
    <property type="entry name" value="Rad60-SLD_2"/>
    <property type="match status" value="1"/>
</dbReference>
<dbReference type="Gene3D" id="3.10.20.90">
    <property type="entry name" value="Phosphatidylinositol 3-kinase Catalytic Subunit, Chain A, domain 1"/>
    <property type="match status" value="1"/>
</dbReference>